<dbReference type="PANTHER" id="PTHR43584">
    <property type="entry name" value="NUCLEOTIDYL TRANSFERASE"/>
    <property type="match status" value="1"/>
</dbReference>
<dbReference type="Gene3D" id="3.90.1200.10">
    <property type="match status" value="1"/>
</dbReference>
<dbReference type="GO" id="GO:0016779">
    <property type="term" value="F:nucleotidyltransferase activity"/>
    <property type="evidence" value="ECO:0007669"/>
    <property type="project" value="UniProtKB-KW"/>
</dbReference>
<dbReference type="EMBL" id="SDPW01000001">
    <property type="protein sequence ID" value="RXZ54512.1"/>
    <property type="molecule type" value="Genomic_DNA"/>
</dbReference>
<dbReference type="PANTHER" id="PTHR43584:SF5">
    <property type="entry name" value="PROTEIN LICC"/>
    <property type="match status" value="1"/>
</dbReference>
<dbReference type="Gene3D" id="1.10.10.10">
    <property type="entry name" value="Winged helix-like DNA-binding domain superfamily/Winged helix DNA-binding domain"/>
    <property type="match status" value="1"/>
</dbReference>
<dbReference type="CDD" id="cd02523">
    <property type="entry name" value="PC_cytidylyltransferase"/>
    <property type="match status" value="1"/>
</dbReference>
<name>A0A4Q2K567_9ACTN</name>
<dbReference type="InterPro" id="IPR036390">
    <property type="entry name" value="WH_DNA-bd_sf"/>
</dbReference>
<dbReference type="AlphaFoldDB" id="A0A4Q2K567"/>
<gene>
    <name evidence="5" type="ORF">ET524_08490</name>
</gene>
<dbReference type="Pfam" id="PF01636">
    <property type="entry name" value="APH"/>
    <property type="match status" value="1"/>
</dbReference>
<dbReference type="InterPro" id="IPR011009">
    <property type="entry name" value="Kinase-like_dom_sf"/>
</dbReference>
<dbReference type="Gene3D" id="3.90.550.10">
    <property type="entry name" value="Spore Coat Polysaccharide Biosynthesis Protein SpsA, Chain A"/>
    <property type="match status" value="1"/>
</dbReference>
<accession>A0A4Q2K567</accession>
<dbReference type="SUPFAM" id="SSF46785">
    <property type="entry name" value="Winged helix' DNA-binding domain"/>
    <property type="match status" value="1"/>
</dbReference>
<organism evidence="5 6">
    <name type="scientific">Senegalimassilia faecalis</name>
    <dbReference type="NCBI Taxonomy" id="2509433"/>
    <lineage>
        <taxon>Bacteria</taxon>
        <taxon>Bacillati</taxon>
        <taxon>Actinomycetota</taxon>
        <taxon>Coriobacteriia</taxon>
        <taxon>Coriobacteriales</taxon>
        <taxon>Coriobacteriaceae</taxon>
        <taxon>Senegalimassilia</taxon>
    </lineage>
</organism>
<dbReference type="OrthoDB" id="179763at2"/>
<evidence type="ECO:0000256" key="1">
    <source>
        <dbReference type="ARBA" id="ARBA00022679"/>
    </source>
</evidence>
<dbReference type="CDD" id="cd05151">
    <property type="entry name" value="ChoK-like"/>
    <property type="match status" value="1"/>
</dbReference>
<evidence type="ECO:0000313" key="5">
    <source>
        <dbReference type="EMBL" id="RXZ54512.1"/>
    </source>
</evidence>
<dbReference type="InterPro" id="IPR025877">
    <property type="entry name" value="MobA-like_NTP_Trfase"/>
</dbReference>
<dbReference type="InterPro" id="IPR029044">
    <property type="entry name" value="Nucleotide-diphossugar_trans"/>
</dbReference>
<dbReference type="RefSeq" id="WP_129424957.1">
    <property type="nucleotide sequence ID" value="NZ_SDPW01000001.1"/>
</dbReference>
<evidence type="ECO:0000256" key="2">
    <source>
        <dbReference type="ARBA" id="ARBA00022695"/>
    </source>
</evidence>
<evidence type="ECO:0000259" key="4">
    <source>
        <dbReference type="Pfam" id="PF12804"/>
    </source>
</evidence>
<feature type="domain" description="Aminoglycoside phosphotransferase" evidence="3">
    <location>
        <begin position="397"/>
        <end position="527"/>
    </location>
</feature>
<sequence>MALKHNHFKVIYALSKLPHATQREIANATGLGLATVNAACKECEAAGLISDGRLTAPGIASLKPYAVDNAIILAAGLSSRFAPISYERPKGLLRVRGEVLIERQIEQLKAAGVTDIVVVVGYKKECFFYLEDKYGVKIVINNEYAVRNNNSSLMLVRELLGNTYICSSDNYFEENPFESHVWKAYYSAEYAEGHTKEWCLQIGTHDRIRGVKVGGENAWYMIGHVFFDKEFSTRFREILEDEYDLPQTRDKLWEDLYVEHIKELDMRIRRYDPPIIREFDSLDELRDFDPLFLENLDSEIFDNIVAVLGCKKSEIHDVYPLKQGLTNLSCHFATNDGEWVYRHPGVGTELLINRTAEKTALETARQLGLDDTFVFENARRGWKISKYIPHCKNLDAHDDSQLEIAMVMARKLHESGAKVERSFSFYTEGKRYECMLKERGPIDVSDWQEMSSQADMLNNLISAEAADPVLCHNDFFGLNFLVAEDDRVSLIDWEYAGMGDYANDFGTFCVCEQLDEERMREALGYYFGRTPTASEWRHNLAQVGLAGWCWYAWSLLKEAEGEHVGEWAYIYYRYGKTYLKKALDLYNQSEQ</sequence>
<evidence type="ECO:0000313" key="6">
    <source>
        <dbReference type="Proteomes" id="UP000293345"/>
    </source>
</evidence>
<keyword evidence="2" id="KW-0548">Nucleotidyltransferase</keyword>
<dbReference type="SUPFAM" id="SSF53448">
    <property type="entry name" value="Nucleotide-diphospho-sugar transferases"/>
    <property type="match status" value="1"/>
</dbReference>
<dbReference type="Pfam" id="PF12804">
    <property type="entry name" value="NTP_transf_3"/>
    <property type="match status" value="1"/>
</dbReference>
<feature type="domain" description="MobA-like NTP transferase" evidence="4">
    <location>
        <begin position="70"/>
        <end position="145"/>
    </location>
</feature>
<dbReference type="SUPFAM" id="SSF56112">
    <property type="entry name" value="Protein kinase-like (PK-like)"/>
    <property type="match status" value="1"/>
</dbReference>
<protein>
    <submittedName>
        <fullName evidence="5">Winged helix-turn-helix transcriptional regulator</fullName>
    </submittedName>
</protein>
<dbReference type="Pfam" id="PF13412">
    <property type="entry name" value="HTH_24"/>
    <property type="match status" value="1"/>
</dbReference>
<dbReference type="InterPro" id="IPR036388">
    <property type="entry name" value="WH-like_DNA-bd_sf"/>
</dbReference>
<dbReference type="InterPro" id="IPR050065">
    <property type="entry name" value="GlmU-like"/>
</dbReference>
<evidence type="ECO:0000259" key="3">
    <source>
        <dbReference type="Pfam" id="PF01636"/>
    </source>
</evidence>
<reference evidence="5 6" key="1">
    <citation type="submission" date="2019-01" db="EMBL/GenBank/DDBJ databases">
        <title>Senegalimassilia sp. nov. KGMB04484 isolated human feces.</title>
        <authorList>
            <person name="Han K.-I."/>
            <person name="Kim J.-S."/>
            <person name="Lee K.C."/>
            <person name="Suh M.K."/>
            <person name="Eom M.K."/>
            <person name="Lee J.H."/>
            <person name="Park S.-H."/>
            <person name="Kang S.W."/>
            <person name="Park J.-E."/>
            <person name="Oh B.S."/>
            <person name="Yu S.Y."/>
            <person name="Choi S.-H."/>
            <person name="Lee D.H."/>
            <person name="Yoon H."/>
            <person name="Kim B.-Y."/>
            <person name="Lee J.H."/>
            <person name="Lee J.-S."/>
        </authorList>
    </citation>
    <scope>NUCLEOTIDE SEQUENCE [LARGE SCALE GENOMIC DNA]</scope>
    <source>
        <strain evidence="5 6">KGMB04484</strain>
    </source>
</reference>
<dbReference type="Gene3D" id="3.30.200.20">
    <property type="entry name" value="Phosphorylase Kinase, domain 1"/>
    <property type="match status" value="1"/>
</dbReference>
<keyword evidence="6" id="KW-1185">Reference proteome</keyword>
<dbReference type="InterPro" id="IPR002575">
    <property type="entry name" value="Aminoglycoside_PTrfase"/>
</dbReference>
<proteinExistence type="predicted"/>
<dbReference type="Proteomes" id="UP000293345">
    <property type="component" value="Unassembled WGS sequence"/>
</dbReference>
<comment type="caution">
    <text evidence="5">The sequence shown here is derived from an EMBL/GenBank/DDBJ whole genome shotgun (WGS) entry which is preliminary data.</text>
</comment>
<keyword evidence="1" id="KW-0808">Transferase</keyword>